<accession>A0A8T0GH69</accession>
<dbReference type="EMBL" id="CM026432">
    <property type="protein sequence ID" value="KAG0557945.1"/>
    <property type="molecule type" value="Genomic_DNA"/>
</dbReference>
<name>A0A8T0GH69_CERPU</name>
<evidence type="ECO:0000256" key="1">
    <source>
        <dbReference type="SAM" id="SignalP"/>
    </source>
</evidence>
<gene>
    <name evidence="2" type="ORF">KC19_11G167400</name>
</gene>
<dbReference type="AlphaFoldDB" id="A0A8T0GH69"/>
<reference evidence="2 3" key="1">
    <citation type="submission" date="2020-06" db="EMBL/GenBank/DDBJ databases">
        <title>WGS assembly of Ceratodon purpureus strain R40.</title>
        <authorList>
            <person name="Carey S.B."/>
            <person name="Jenkins J."/>
            <person name="Shu S."/>
            <person name="Lovell J.T."/>
            <person name="Sreedasyam A."/>
            <person name="Maumus F."/>
            <person name="Tiley G.P."/>
            <person name="Fernandez-Pozo N."/>
            <person name="Barry K."/>
            <person name="Chen C."/>
            <person name="Wang M."/>
            <person name="Lipzen A."/>
            <person name="Daum C."/>
            <person name="Saski C.A."/>
            <person name="Payton A.C."/>
            <person name="Mcbreen J.C."/>
            <person name="Conrad R.E."/>
            <person name="Kollar L.M."/>
            <person name="Olsson S."/>
            <person name="Huttunen S."/>
            <person name="Landis J.B."/>
            <person name="Wickett N.J."/>
            <person name="Johnson M.G."/>
            <person name="Rensing S.A."/>
            <person name="Grimwood J."/>
            <person name="Schmutz J."/>
            <person name="Mcdaniel S.F."/>
        </authorList>
    </citation>
    <scope>NUCLEOTIDE SEQUENCE [LARGE SCALE GENOMIC DNA]</scope>
    <source>
        <strain evidence="2 3">R40</strain>
    </source>
</reference>
<evidence type="ECO:0000313" key="3">
    <source>
        <dbReference type="Proteomes" id="UP000822688"/>
    </source>
</evidence>
<feature type="chain" id="PRO_5035882517" description="Secreted protein" evidence="1">
    <location>
        <begin position="22"/>
        <end position="66"/>
    </location>
</feature>
<protein>
    <recommendedName>
        <fullName evidence="4">Secreted protein</fullName>
    </recommendedName>
</protein>
<sequence length="66" mass="7473">MHKFQTPIVFQICYLICIVSFESKSLVAKCGSPKSNFSFLHKSMGTKQVWKATLEKRGCKIFQAAT</sequence>
<keyword evidence="1" id="KW-0732">Signal</keyword>
<dbReference type="Proteomes" id="UP000822688">
    <property type="component" value="Chromosome 11"/>
</dbReference>
<evidence type="ECO:0000313" key="2">
    <source>
        <dbReference type="EMBL" id="KAG0557945.1"/>
    </source>
</evidence>
<feature type="signal peptide" evidence="1">
    <location>
        <begin position="1"/>
        <end position="21"/>
    </location>
</feature>
<evidence type="ECO:0008006" key="4">
    <source>
        <dbReference type="Google" id="ProtNLM"/>
    </source>
</evidence>
<organism evidence="2 3">
    <name type="scientific">Ceratodon purpureus</name>
    <name type="common">Fire moss</name>
    <name type="synonym">Dicranum purpureum</name>
    <dbReference type="NCBI Taxonomy" id="3225"/>
    <lineage>
        <taxon>Eukaryota</taxon>
        <taxon>Viridiplantae</taxon>
        <taxon>Streptophyta</taxon>
        <taxon>Embryophyta</taxon>
        <taxon>Bryophyta</taxon>
        <taxon>Bryophytina</taxon>
        <taxon>Bryopsida</taxon>
        <taxon>Dicranidae</taxon>
        <taxon>Pseudoditrichales</taxon>
        <taxon>Ditrichaceae</taxon>
        <taxon>Ceratodon</taxon>
    </lineage>
</organism>
<proteinExistence type="predicted"/>
<keyword evidence="3" id="KW-1185">Reference proteome</keyword>
<comment type="caution">
    <text evidence="2">The sequence shown here is derived from an EMBL/GenBank/DDBJ whole genome shotgun (WGS) entry which is preliminary data.</text>
</comment>